<dbReference type="EMBL" id="LYPB01000069">
    <property type="protein sequence ID" value="OAS18060.1"/>
    <property type="molecule type" value="Genomic_DNA"/>
</dbReference>
<dbReference type="SUPFAM" id="SSF53850">
    <property type="entry name" value="Periplasmic binding protein-like II"/>
    <property type="match status" value="1"/>
</dbReference>
<keyword evidence="5" id="KW-1185">Reference proteome</keyword>
<evidence type="ECO:0000313" key="5">
    <source>
        <dbReference type="Proteomes" id="UP000078454"/>
    </source>
</evidence>
<organism evidence="4 5">
    <name type="scientific">Paenibacillus oryzisoli</name>
    <dbReference type="NCBI Taxonomy" id="1850517"/>
    <lineage>
        <taxon>Bacteria</taxon>
        <taxon>Bacillati</taxon>
        <taxon>Bacillota</taxon>
        <taxon>Bacilli</taxon>
        <taxon>Bacillales</taxon>
        <taxon>Paenibacillaceae</taxon>
        <taxon>Paenibacillus</taxon>
    </lineage>
</organism>
<protein>
    <recommendedName>
        <fullName evidence="3">DUF3502 domain-containing protein</fullName>
    </recommendedName>
</protein>
<sequence>MKGNYKGIWKGIVPALVLSVLVSACSGGTGSPSTSSPNASVKPSESATATKIDTSKPVKLKLVLVGTKPADTDEVYVEVNKLLKQKINAELEVRYLDFNEYNQKYPLLFAANEDFDMIFTGDWAFYNATARKDGFLQLTENMLKTYAPNTWAKQDKVGWDQAKINGKIYMVPNDTFESSFAIGVIRGDLREKYKLPEVKTQADLANYLTTVAKNEKGMLGFSGPPAKLSSTGIPVFFSDMEMRLVHGSVTLVYDLKNPNPKLTNYLENPKTIEKYNMFYDMAQQGVWTKDAIVSKTDWRKAFKEGKTAADFGNISTMANSIDAILKTNPEWKPELIDVNSTAKQYQTPLISNGMGIHATSKNAERALMALDLLRYDKEIYELTFYGIKGKHWEPVGDNKFKTLAATAGYPPEGASPWGWRTQLSRQMEGVVGDMVTATYNRWKATNIVHSPLETFVLDDSKIKNELAALDNVQQTYLLPIVHGLIKADVGIPQVLEKQKQAGIEKVQAEFQAQLDAYIASKK</sequence>
<feature type="region of interest" description="Disordered" evidence="1">
    <location>
        <begin position="28"/>
        <end position="48"/>
    </location>
</feature>
<dbReference type="Proteomes" id="UP000078454">
    <property type="component" value="Unassembled WGS sequence"/>
</dbReference>
<feature type="compositionally biased region" description="Polar residues" evidence="1">
    <location>
        <begin position="38"/>
        <end position="48"/>
    </location>
</feature>
<evidence type="ECO:0000313" key="4">
    <source>
        <dbReference type="EMBL" id="OAS18060.1"/>
    </source>
</evidence>
<dbReference type="Gene3D" id="3.40.190.10">
    <property type="entry name" value="Periplasmic binding protein-like II"/>
    <property type="match status" value="2"/>
</dbReference>
<dbReference type="PROSITE" id="PS51257">
    <property type="entry name" value="PROKAR_LIPOPROTEIN"/>
    <property type="match status" value="1"/>
</dbReference>
<reference evidence="4 5" key="1">
    <citation type="submission" date="2016-05" db="EMBL/GenBank/DDBJ databases">
        <title>Paenibacillus sp. 1ZS3-15 nov., isolated from the rhizosphere soil.</title>
        <authorList>
            <person name="Zhang X.X."/>
            <person name="Zhang J."/>
        </authorList>
    </citation>
    <scope>NUCLEOTIDE SEQUENCE [LARGE SCALE GENOMIC DNA]</scope>
    <source>
        <strain evidence="4 5">1ZS3-15</strain>
    </source>
</reference>
<accession>A0A198AAD4</accession>
<feature type="compositionally biased region" description="Low complexity" evidence="1">
    <location>
        <begin position="28"/>
        <end position="37"/>
    </location>
</feature>
<comment type="caution">
    <text evidence="4">The sequence shown here is derived from an EMBL/GenBank/DDBJ whole genome shotgun (WGS) entry which is preliminary data.</text>
</comment>
<feature type="chain" id="PRO_5038566529" description="DUF3502 domain-containing protein" evidence="2">
    <location>
        <begin position="27"/>
        <end position="522"/>
    </location>
</feature>
<evidence type="ECO:0000256" key="1">
    <source>
        <dbReference type="SAM" id="MobiDB-lite"/>
    </source>
</evidence>
<dbReference type="STRING" id="1850517.A8708_28700"/>
<keyword evidence="2" id="KW-0732">Signal</keyword>
<dbReference type="InterPro" id="IPR022627">
    <property type="entry name" value="DUF3502"/>
</dbReference>
<gene>
    <name evidence="4" type="ORF">A8708_28700</name>
</gene>
<evidence type="ECO:0000256" key="2">
    <source>
        <dbReference type="SAM" id="SignalP"/>
    </source>
</evidence>
<feature type="domain" description="DUF3502" evidence="3">
    <location>
        <begin position="451"/>
        <end position="519"/>
    </location>
</feature>
<evidence type="ECO:0000259" key="3">
    <source>
        <dbReference type="Pfam" id="PF12010"/>
    </source>
</evidence>
<feature type="signal peptide" evidence="2">
    <location>
        <begin position="1"/>
        <end position="26"/>
    </location>
</feature>
<proteinExistence type="predicted"/>
<dbReference type="AlphaFoldDB" id="A0A198AAD4"/>
<dbReference type="Pfam" id="PF12010">
    <property type="entry name" value="DUF3502"/>
    <property type="match status" value="1"/>
</dbReference>
<name>A0A198AAD4_9BACL</name>